<sequence length="219" mass="24390">MVLVVFSICFRELLRDVCQKYSLSMPMYGVPVKNEKGDGAAARRPVGEAPQGARAAEGGRHARQRDVPFTHADVASARADLGYLPRTNLDAGLKKSAKWYLSYYGYSSSSSSSRGGGRVVGGERERRQRRRSSSRIWAFPIADQFTGTTISNVPKGSPLLWIHFLLMAVVVAIAHFDFSKMEDDLRITRFRDGVVEEPEKTRVLRWCGRGAGEDEGHRP</sequence>
<feature type="region of interest" description="Disordered" evidence="1">
    <location>
        <begin position="36"/>
        <end position="65"/>
    </location>
</feature>
<reference evidence="3" key="1">
    <citation type="submission" date="2020-07" db="EMBL/GenBank/DDBJ databases">
        <authorList>
            <person name="Lin J."/>
        </authorList>
    </citation>
    <scope>NUCLEOTIDE SEQUENCE</scope>
</reference>
<dbReference type="InterPro" id="IPR036291">
    <property type="entry name" value="NAD(P)-bd_dom_sf"/>
</dbReference>
<organism evidence="3">
    <name type="scientific">Ananas comosus var. bracteatus</name>
    <name type="common">red pineapple</name>
    <dbReference type="NCBI Taxonomy" id="296719"/>
    <lineage>
        <taxon>Eukaryota</taxon>
        <taxon>Viridiplantae</taxon>
        <taxon>Streptophyta</taxon>
        <taxon>Embryophyta</taxon>
        <taxon>Tracheophyta</taxon>
        <taxon>Spermatophyta</taxon>
        <taxon>Magnoliopsida</taxon>
        <taxon>Liliopsida</taxon>
        <taxon>Poales</taxon>
        <taxon>Bromeliaceae</taxon>
        <taxon>Bromelioideae</taxon>
        <taxon>Ananas</taxon>
    </lineage>
</organism>
<dbReference type="SUPFAM" id="SSF51735">
    <property type="entry name" value="NAD(P)-binding Rossmann-fold domains"/>
    <property type="match status" value="1"/>
</dbReference>
<dbReference type="AlphaFoldDB" id="A0A6V7QP51"/>
<keyword evidence="2" id="KW-1133">Transmembrane helix</keyword>
<evidence type="ECO:0000256" key="2">
    <source>
        <dbReference type="SAM" id="Phobius"/>
    </source>
</evidence>
<feature type="transmembrane region" description="Helical" evidence="2">
    <location>
        <begin position="159"/>
        <end position="178"/>
    </location>
</feature>
<accession>A0A6V7QP51</accession>
<dbReference type="EMBL" id="LR862137">
    <property type="protein sequence ID" value="CAD1844954.1"/>
    <property type="molecule type" value="Genomic_DNA"/>
</dbReference>
<evidence type="ECO:0000313" key="3">
    <source>
        <dbReference type="EMBL" id="CAD1844954.1"/>
    </source>
</evidence>
<keyword evidence="2" id="KW-0472">Membrane</keyword>
<dbReference type="Gene3D" id="3.90.25.10">
    <property type="entry name" value="UDP-galactose 4-epimerase, domain 1"/>
    <property type="match status" value="1"/>
</dbReference>
<name>A0A6V7QP51_ANACO</name>
<feature type="region of interest" description="Disordered" evidence="1">
    <location>
        <begin position="107"/>
        <end position="128"/>
    </location>
</feature>
<keyword evidence="2" id="KW-0812">Transmembrane</keyword>
<gene>
    <name evidence="3" type="ORF">CB5_LOCUS28165</name>
</gene>
<protein>
    <submittedName>
        <fullName evidence="3">Uncharacterized protein</fullName>
    </submittedName>
</protein>
<evidence type="ECO:0000256" key="1">
    <source>
        <dbReference type="SAM" id="MobiDB-lite"/>
    </source>
</evidence>
<proteinExistence type="predicted"/>